<dbReference type="InterPro" id="IPR036864">
    <property type="entry name" value="Zn2-C6_fun-type_DNA-bd_sf"/>
</dbReference>
<feature type="compositionally biased region" description="Low complexity" evidence="4">
    <location>
        <begin position="1"/>
        <end position="11"/>
    </location>
</feature>
<keyword evidence="7" id="KW-1185">Reference proteome</keyword>
<evidence type="ECO:0000256" key="4">
    <source>
        <dbReference type="SAM" id="MobiDB-lite"/>
    </source>
</evidence>
<dbReference type="GO" id="GO:0005634">
    <property type="term" value="C:nucleus"/>
    <property type="evidence" value="ECO:0007669"/>
    <property type="project" value="UniProtKB-SubCell"/>
</dbReference>
<dbReference type="Gene3D" id="4.10.240.10">
    <property type="entry name" value="Zn(2)-C6 fungal-type DNA-binding domain"/>
    <property type="match status" value="1"/>
</dbReference>
<dbReference type="PROSITE" id="PS50048">
    <property type="entry name" value="ZN2_CY6_FUNGAL_2"/>
    <property type="match status" value="1"/>
</dbReference>
<dbReference type="PROSITE" id="PS00463">
    <property type="entry name" value="ZN2_CY6_FUNGAL_1"/>
    <property type="match status" value="1"/>
</dbReference>
<organism evidence="6 7">
    <name type="scientific">Pyrrhoderma noxium</name>
    <dbReference type="NCBI Taxonomy" id="2282107"/>
    <lineage>
        <taxon>Eukaryota</taxon>
        <taxon>Fungi</taxon>
        <taxon>Dikarya</taxon>
        <taxon>Basidiomycota</taxon>
        <taxon>Agaricomycotina</taxon>
        <taxon>Agaricomycetes</taxon>
        <taxon>Hymenochaetales</taxon>
        <taxon>Hymenochaetaceae</taxon>
        <taxon>Pyrrhoderma</taxon>
    </lineage>
</organism>
<dbReference type="PANTHER" id="PTHR31001:SF56">
    <property type="entry name" value="ZN(2)-C6 FUNGAL-TYPE DOMAIN-CONTAINING PROTEIN"/>
    <property type="match status" value="1"/>
</dbReference>
<dbReference type="GO" id="GO:0000981">
    <property type="term" value="F:DNA-binding transcription factor activity, RNA polymerase II-specific"/>
    <property type="evidence" value="ECO:0007669"/>
    <property type="project" value="InterPro"/>
</dbReference>
<dbReference type="GO" id="GO:0008270">
    <property type="term" value="F:zinc ion binding"/>
    <property type="evidence" value="ECO:0007669"/>
    <property type="project" value="InterPro"/>
</dbReference>
<evidence type="ECO:0000256" key="3">
    <source>
        <dbReference type="ARBA" id="ARBA00023242"/>
    </source>
</evidence>
<feature type="compositionally biased region" description="Basic and acidic residues" evidence="4">
    <location>
        <begin position="24"/>
        <end position="39"/>
    </location>
</feature>
<dbReference type="OrthoDB" id="424974at2759"/>
<feature type="domain" description="Zn(2)-C6 fungal-type" evidence="5">
    <location>
        <begin position="47"/>
        <end position="76"/>
    </location>
</feature>
<evidence type="ECO:0000313" key="7">
    <source>
        <dbReference type="Proteomes" id="UP000217199"/>
    </source>
</evidence>
<dbReference type="SMART" id="SM00066">
    <property type="entry name" value="GAL4"/>
    <property type="match status" value="1"/>
</dbReference>
<evidence type="ECO:0000256" key="1">
    <source>
        <dbReference type="ARBA" id="ARBA00004123"/>
    </source>
</evidence>
<dbReference type="GO" id="GO:0003677">
    <property type="term" value="F:DNA binding"/>
    <property type="evidence" value="ECO:0007669"/>
    <property type="project" value="InterPro"/>
</dbReference>
<evidence type="ECO:0000259" key="5">
    <source>
        <dbReference type="PROSITE" id="PS50048"/>
    </source>
</evidence>
<keyword evidence="3" id="KW-0539">Nucleus</keyword>
<feature type="region of interest" description="Disordered" evidence="4">
    <location>
        <begin position="788"/>
        <end position="841"/>
    </location>
</feature>
<name>A0A286U665_9AGAM</name>
<accession>A0A286U665</accession>
<evidence type="ECO:0000313" key="6">
    <source>
        <dbReference type="EMBL" id="PAV15044.1"/>
    </source>
</evidence>
<dbReference type="GO" id="GO:0006351">
    <property type="term" value="P:DNA-templated transcription"/>
    <property type="evidence" value="ECO:0007669"/>
    <property type="project" value="InterPro"/>
</dbReference>
<dbReference type="SUPFAM" id="SSF57701">
    <property type="entry name" value="Zn2/Cys6 DNA-binding domain"/>
    <property type="match status" value="1"/>
</dbReference>
<keyword evidence="2" id="KW-0479">Metal-binding</keyword>
<sequence length="918" mass="101811">MDSSSSKTSSSKKTDGSSPPDGSGWKETKNTPRERELERKRARGEISCAECRRLKLKCNKKVPCASCVRRGCHSICPNGQLATGHGSRFVLANTHKLHGKLHEMSKRIRQLEDSLQIAQASLSPYPHPLLSDDLLAIKSGVDVITNETTQDSGEDFEDPALVEAFETLSVSARGEGRSIGRLASEVLLMSEIVDETVSLPASSSYENVMIPSNLPEEILRAAYKSPFILQNKKTNIEHTLRLIEARFPSFERATALTEAYLQNVSWLARPIEREQITNELLPYVKQRRLSALKNEIRNMKGPEDDLAHRVYTTGLAFALFACGSAADLTQKPDNEEGLTYIFFARTALGLHTVFGHGECLELVQALTLVASYDFFSCWTASLDFQWKVLSYAIVIAIRLGLHRDPEKWNMEPKMVQRRRITFWNICAFDRWKALGSGRPAIFRMQDSDVEFPEEVDFLVTDDGSLCPGFYTWRHQFVRDIIGPISELLKIREFPNPPYISETIHVRSIMYYMYKEIALLFLHKNFFARAMLTDSGNPLRSPFAPSFLAAYALSIKFLRHIRKAFDKAPEILIRQWPIIGHTLSVGVIVGSIASRGSFSPLVTAAYRELKLAISLLERVSFHPVATRGLPALYRLRDRASLAIDKDSKVSPALSIAQVINTGDTTPFNLSSNSNSPQSQPSNGNFTTPDRVNLSPQTSNASLPMAENMFPIASSNGGSPAISGTLPSESNTQMGTMPLDWSIGGTGNPTNMRDTTTAFGINPHDFIFTPNSVSSQIMSDSLQTLYAYGTGGQIKDPNDKSTQRSSPSTTFTTAFPEMSPFTNGGAASQNPLPKLENLPAQASPTSFEQIIRNASLHNTFQQGAPPPPNDSVSYGYQWPFLEGRILSTMGMDDLSFAEDWSFQAMLEDDQSNPGMNLDCY</sequence>
<dbReference type="Proteomes" id="UP000217199">
    <property type="component" value="Unassembled WGS sequence"/>
</dbReference>
<feature type="compositionally biased region" description="Low complexity" evidence="4">
    <location>
        <begin position="669"/>
        <end position="681"/>
    </location>
</feature>
<dbReference type="InterPro" id="IPR001138">
    <property type="entry name" value="Zn2Cys6_DnaBD"/>
</dbReference>
<dbReference type="Pfam" id="PF04082">
    <property type="entry name" value="Fungal_trans"/>
    <property type="match status" value="1"/>
</dbReference>
<dbReference type="InterPro" id="IPR050613">
    <property type="entry name" value="Sec_Metabolite_Reg"/>
</dbReference>
<dbReference type="SMART" id="SM00906">
    <property type="entry name" value="Fungal_trans"/>
    <property type="match status" value="1"/>
</dbReference>
<evidence type="ECO:0000256" key="2">
    <source>
        <dbReference type="ARBA" id="ARBA00022723"/>
    </source>
</evidence>
<dbReference type="CDD" id="cd12148">
    <property type="entry name" value="fungal_TF_MHR"/>
    <property type="match status" value="1"/>
</dbReference>
<dbReference type="InterPro" id="IPR007219">
    <property type="entry name" value="XnlR_reg_dom"/>
</dbReference>
<reference evidence="6 7" key="1">
    <citation type="journal article" date="2017" name="Mol. Ecol.">
        <title>Comparative and population genomic landscape of Phellinus noxius: A hypervariable fungus causing root rot in trees.</title>
        <authorList>
            <person name="Chung C.L."/>
            <person name="Lee T.J."/>
            <person name="Akiba M."/>
            <person name="Lee H.H."/>
            <person name="Kuo T.H."/>
            <person name="Liu D."/>
            <person name="Ke H.M."/>
            <person name="Yokoi T."/>
            <person name="Roa M.B."/>
            <person name="Lu M.J."/>
            <person name="Chang Y.Y."/>
            <person name="Ann P.J."/>
            <person name="Tsai J.N."/>
            <person name="Chen C.Y."/>
            <person name="Tzean S.S."/>
            <person name="Ota Y."/>
            <person name="Hattori T."/>
            <person name="Sahashi N."/>
            <person name="Liou R.F."/>
            <person name="Kikuchi T."/>
            <person name="Tsai I.J."/>
        </authorList>
    </citation>
    <scope>NUCLEOTIDE SEQUENCE [LARGE SCALE GENOMIC DNA]</scope>
    <source>
        <strain evidence="6 7">FFPRI411160</strain>
    </source>
</reference>
<dbReference type="PANTHER" id="PTHR31001">
    <property type="entry name" value="UNCHARACTERIZED TRANSCRIPTIONAL REGULATORY PROTEIN"/>
    <property type="match status" value="1"/>
</dbReference>
<dbReference type="EMBL" id="NBII01000011">
    <property type="protein sequence ID" value="PAV15044.1"/>
    <property type="molecule type" value="Genomic_DNA"/>
</dbReference>
<dbReference type="InParanoid" id="A0A286U665"/>
<proteinExistence type="predicted"/>
<dbReference type="AlphaFoldDB" id="A0A286U665"/>
<feature type="compositionally biased region" description="Low complexity" evidence="4">
    <location>
        <begin position="803"/>
        <end position="814"/>
    </location>
</feature>
<feature type="region of interest" description="Disordered" evidence="4">
    <location>
        <begin position="665"/>
        <end position="700"/>
    </location>
</feature>
<dbReference type="STRING" id="2282107.A0A286U665"/>
<feature type="compositionally biased region" description="Polar residues" evidence="4">
    <location>
        <begin position="818"/>
        <end position="829"/>
    </location>
</feature>
<feature type="region of interest" description="Disordered" evidence="4">
    <location>
        <begin position="1"/>
        <end position="39"/>
    </location>
</feature>
<gene>
    <name evidence="6" type="ORF">PNOK_0959700</name>
</gene>
<comment type="subcellular location">
    <subcellularLocation>
        <location evidence="1">Nucleus</location>
    </subcellularLocation>
</comment>
<dbReference type="CDD" id="cd00067">
    <property type="entry name" value="GAL4"/>
    <property type="match status" value="1"/>
</dbReference>
<comment type="caution">
    <text evidence="6">The sequence shown here is derived from an EMBL/GenBank/DDBJ whole genome shotgun (WGS) entry which is preliminary data.</text>
</comment>
<feature type="compositionally biased region" description="Polar residues" evidence="4">
    <location>
        <begin position="682"/>
        <end position="700"/>
    </location>
</feature>
<protein>
    <recommendedName>
        <fullName evidence="5">Zn(2)-C6 fungal-type domain-containing protein</fullName>
    </recommendedName>
</protein>